<dbReference type="InterPro" id="IPR019239">
    <property type="entry name" value="VapB_antitoxin"/>
</dbReference>
<accession>A0ABP7ZU47</accession>
<reference evidence="2" key="1">
    <citation type="journal article" date="2019" name="Int. J. Syst. Evol. Microbiol.">
        <title>The Global Catalogue of Microorganisms (GCM) 10K type strain sequencing project: providing services to taxonomists for standard genome sequencing and annotation.</title>
        <authorList>
            <consortium name="The Broad Institute Genomics Platform"/>
            <consortium name="The Broad Institute Genome Sequencing Center for Infectious Disease"/>
            <person name="Wu L."/>
            <person name="Ma J."/>
        </authorList>
    </citation>
    <scope>NUCLEOTIDE SEQUENCE [LARGE SCALE GENOMIC DNA]</scope>
    <source>
        <strain evidence="2">JCM 17591</strain>
    </source>
</reference>
<name>A0ABP7ZU47_9MICO</name>
<dbReference type="Proteomes" id="UP001501079">
    <property type="component" value="Unassembled WGS sequence"/>
</dbReference>
<dbReference type="EMBL" id="BAABBW010000001">
    <property type="protein sequence ID" value="GAA4170419.1"/>
    <property type="molecule type" value="Genomic_DNA"/>
</dbReference>
<evidence type="ECO:0000313" key="1">
    <source>
        <dbReference type="EMBL" id="GAA4170419.1"/>
    </source>
</evidence>
<keyword evidence="2" id="KW-1185">Reference proteome</keyword>
<organism evidence="1 2">
    <name type="scientific">Gryllotalpicola koreensis</name>
    <dbReference type="NCBI Taxonomy" id="993086"/>
    <lineage>
        <taxon>Bacteria</taxon>
        <taxon>Bacillati</taxon>
        <taxon>Actinomycetota</taxon>
        <taxon>Actinomycetes</taxon>
        <taxon>Micrococcales</taxon>
        <taxon>Microbacteriaceae</taxon>
        <taxon>Gryllotalpicola</taxon>
    </lineage>
</organism>
<dbReference type="Pfam" id="PF09957">
    <property type="entry name" value="VapB_antitoxin"/>
    <property type="match status" value="1"/>
</dbReference>
<proteinExistence type="predicted"/>
<sequence>MCGIMCEEAHMATNLAIDPDLLERALRVGGEATKKATVTAALQEYIARRERARIVEAFGTLEWDPGYDYKEDRSSRDRKLDSAS</sequence>
<comment type="caution">
    <text evidence="1">The sequence shown here is derived from an EMBL/GenBank/DDBJ whole genome shotgun (WGS) entry which is preliminary data.</text>
</comment>
<gene>
    <name evidence="1" type="ORF">GCM10022287_08270</name>
</gene>
<evidence type="ECO:0000313" key="2">
    <source>
        <dbReference type="Proteomes" id="UP001501079"/>
    </source>
</evidence>
<protein>
    <submittedName>
        <fullName evidence="1">Type II toxin-antitoxin system VapB family antitoxin</fullName>
    </submittedName>
</protein>